<dbReference type="RefSeq" id="WP_133119976.1">
    <property type="nucleotide sequence ID" value="NZ_PGTB01000260.1"/>
</dbReference>
<gene>
    <name evidence="3" type="ORF">CVM52_24510</name>
</gene>
<evidence type="ECO:0000313" key="4">
    <source>
        <dbReference type="Proteomes" id="UP000231553"/>
    </source>
</evidence>
<dbReference type="OrthoDB" id="341967at2"/>
<feature type="non-terminal residue" evidence="3">
    <location>
        <position position="289"/>
    </location>
</feature>
<feature type="domain" description="CHASE2" evidence="2">
    <location>
        <begin position="28"/>
        <end position="289"/>
    </location>
</feature>
<dbReference type="SMART" id="SM01080">
    <property type="entry name" value="CHASE2"/>
    <property type="match status" value="1"/>
</dbReference>
<evidence type="ECO:0000256" key="1">
    <source>
        <dbReference type="SAM" id="Phobius"/>
    </source>
</evidence>
<dbReference type="InterPro" id="IPR007890">
    <property type="entry name" value="CHASE2"/>
</dbReference>
<protein>
    <submittedName>
        <fullName evidence="3">Adenylate/guanylate cyclase domain-containing protein</fullName>
    </submittedName>
</protein>
<keyword evidence="1" id="KW-0472">Membrane</keyword>
<dbReference type="Pfam" id="PF05226">
    <property type="entry name" value="CHASE2"/>
    <property type="match status" value="1"/>
</dbReference>
<feature type="transmembrane region" description="Helical" evidence="1">
    <location>
        <begin position="266"/>
        <end position="288"/>
    </location>
</feature>
<reference evidence="3 4" key="1">
    <citation type="journal article" date="2018" name="Int. J. Syst. Evol. Microbiol.">
        <title>Pseudooceanicola lipolyticus sp. nov., a marine alphaproteobacterium, reclassification of Oceanicola flagellatus as Pseudooceanicola flagellatus comb. nov. and emended description of the genus Pseudooceanicola.</title>
        <authorList>
            <person name="Huang M.-M."/>
            <person name="Guo L.-L."/>
            <person name="Wu Y.-H."/>
            <person name="Lai Q.-L."/>
            <person name="Shao Z.-Z."/>
            <person name="Wang C.-S."/>
            <person name="Wu M."/>
            <person name="Xu X.-W."/>
        </authorList>
    </citation>
    <scope>NUCLEOTIDE SEQUENCE [LARGE SCALE GENOMIC DNA]</scope>
    <source>
        <strain evidence="3 4">157</strain>
    </source>
</reference>
<proteinExistence type="predicted"/>
<dbReference type="AlphaFoldDB" id="A0A2M8IU01"/>
<comment type="caution">
    <text evidence="3">The sequence shown here is derived from an EMBL/GenBank/DDBJ whole genome shotgun (WGS) entry which is preliminary data.</text>
</comment>
<organism evidence="3 4">
    <name type="scientific">Pseudooceanicola lipolyticus</name>
    <dbReference type="NCBI Taxonomy" id="2029104"/>
    <lineage>
        <taxon>Bacteria</taxon>
        <taxon>Pseudomonadati</taxon>
        <taxon>Pseudomonadota</taxon>
        <taxon>Alphaproteobacteria</taxon>
        <taxon>Rhodobacterales</taxon>
        <taxon>Paracoccaceae</taxon>
        <taxon>Pseudooceanicola</taxon>
    </lineage>
</organism>
<accession>A0A2M8IU01</accession>
<dbReference type="Proteomes" id="UP000231553">
    <property type="component" value="Unassembled WGS sequence"/>
</dbReference>
<evidence type="ECO:0000259" key="2">
    <source>
        <dbReference type="SMART" id="SM01080"/>
    </source>
</evidence>
<sequence>MAARLGVPVLVALAAAGLTALLSVTGMLTAVDEAFYDRLSTRLPPVEAMPETVVVAIDDPTFAELGLAWPWPRELHAQLIEALRAAGARQIGYDVVFADPGPPAGDAALATALDQDVILARYTTHSETPQGIMQMSVAPIRPLAQSARVASVDVPVDPDGAIRRINRDPEAMAAVLAGRAAPPRARIRFDPSGVQVVSFYQALDPAGMLPPGLFRDKTVLVGVILVAAPGTAAEMFRVPATASGAGFMAGVLIHAHAYRTLAARAWILPVHGLVPPLMALALALVVAAL</sequence>
<evidence type="ECO:0000313" key="3">
    <source>
        <dbReference type="EMBL" id="PJE34006.1"/>
    </source>
</evidence>
<keyword evidence="1" id="KW-0812">Transmembrane</keyword>
<name>A0A2M8IU01_9RHOB</name>
<keyword evidence="1" id="KW-1133">Transmembrane helix</keyword>
<dbReference type="EMBL" id="PGTB01000260">
    <property type="protein sequence ID" value="PJE34006.1"/>
    <property type="molecule type" value="Genomic_DNA"/>
</dbReference>
<keyword evidence="4" id="KW-1185">Reference proteome</keyword>